<keyword evidence="3" id="KW-1185">Reference proteome</keyword>
<dbReference type="InterPro" id="IPR037053">
    <property type="entry name" value="Phage_tail_collar_dom_sf"/>
</dbReference>
<proteinExistence type="predicted"/>
<sequence>MAEPFLGEIRLFAFTFAPTGWAFCDGQLLPINQNQALFSLLGTTYGGNGTTNFALPDLQGRVAIHRSASFTQGQTGGEVSHTLTIPELPSHTHQAIGSSDAANSVLPVNSTWALADSLTYNQSGNSQMSPAAISSVGGNQPHNNMQPFLVLNYCIALTGIFPSRP</sequence>
<evidence type="ECO:0000259" key="1">
    <source>
        <dbReference type="Pfam" id="PF07484"/>
    </source>
</evidence>
<dbReference type="Gene3D" id="3.90.1340.10">
    <property type="entry name" value="Phage tail collar domain"/>
    <property type="match status" value="1"/>
</dbReference>
<gene>
    <name evidence="2" type="ORF">AV654_28505</name>
</gene>
<comment type="caution">
    <text evidence="2">The sequence shown here is derived from an EMBL/GenBank/DDBJ whole genome shotgun (WGS) entry which is preliminary data.</text>
</comment>
<feature type="domain" description="Phage tail collar" evidence="1">
    <location>
        <begin position="7"/>
        <end position="62"/>
    </location>
</feature>
<evidence type="ECO:0000313" key="2">
    <source>
        <dbReference type="EMBL" id="KZE74889.1"/>
    </source>
</evidence>
<dbReference type="AlphaFoldDB" id="A0A165QGG6"/>
<dbReference type="OrthoDB" id="9810174at2"/>
<dbReference type="SUPFAM" id="SSF88874">
    <property type="entry name" value="Receptor-binding domain of short tail fibre protein gp12"/>
    <property type="match status" value="1"/>
</dbReference>
<evidence type="ECO:0000313" key="3">
    <source>
        <dbReference type="Proteomes" id="UP000076563"/>
    </source>
</evidence>
<accession>A0A165QGG6</accession>
<dbReference type="InterPro" id="IPR011083">
    <property type="entry name" value="Phage_tail_collar_dom"/>
</dbReference>
<dbReference type="EMBL" id="LQRA01000075">
    <property type="protein sequence ID" value="KZE74889.1"/>
    <property type="molecule type" value="Genomic_DNA"/>
</dbReference>
<reference evidence="3" key="1">
    <citation type="submission" date="2016-01" db="EMBL/GenBank/DDBJ databases">
        <title>Draft genome of Chromobacterium sp. F49.</title>
        <authorList>
            <person name="Hong K.W."/>
        </authorList>
    </citation>
    <scope>NUCLEOTIDE SEQUENCE [LARGE SCALE GENOMIC DNA]</scope>
    <source>
        <strain evidence="3">M63</strain>
    </source>
</reference>
<dbReference type="Proteomes" id="UP000076563">
    <property type="component" value="Unassembled WGS sequence"/>
</dbReference>
<protein>
    <submittedName>
        <fullName evidence="2">Phage tail protein</fullName>
    </submittedName>
</protein>
<dbReference type="RefSeq" id="WP_063185367.1">
    <property type="nucleotide sequence ID" value="NZ_LQRA01000075.1"/>
</dbReference>
<name>A0A165QGG6_9BACL</name>
<organism evidence="2 3">
    <name type="scientific">Paenibacillus elgii</name>
    <dbReference type="NCBI Taxonomy" id="189691"/>
    <lineage>
        <taxon>Bacteria</taxon>
        <taxon>Bacillati</taxon>
        <taxon>Bacillota</taxon>
        <taxon>Bacilli</taxon>
        <taxon>Bacillales</taxon>
        <taxon>Paenibacillaceae</taxon>
        <taxon>Paenibacillus</taxon>
    </lineage>
</organism>
<dbReference type="Pfam" id="PF07484">
    <property type="entry name" value="Collar"/>
    <property type="match status" value="1"/>
</dbReference>